<reference evidence="3" key="2">
    <citation type="journal article" date="2021" name="Syst. Appl. Microbiol.">
        <title>Roseomonas hellenica sp. nov., isolated from roots of wild-growing Alkanna tinctoria.</title>
        <authorList>
            <person name="Rat A."/>
            <person name="Naranjo H.D."/>
            <person name="Lebbe L."/>
            <person name="Cnockaert M."/>
            <person name="Krigas N."/>
            <person name="Grigoriadou K."/>
            <person name="Maloupa E."/>
            <person name="Willems A."/>
        </authorList>
    </citation>
    <scope>NUCLEOTIDE SEQUENCE</scope>
    <source>
        <strain evidence="3">LMG 31231</strain>
    </source>
</reference>
<dbReference type="CDD" id="cd00761">
    <property type="entry name" value="Glyco_tranf_GTA_type"/>
    <property type="match status" value="1"/>
</dbReference>
<gene>
    <name evidence="3" type="ORF">GXW76_16385</name>
</gene>
<dbReference type="SUPFAM" id="SSF53448">
    <property type="entry name" value="Nucleotide-diphospho-sugar transferases"/>
    <property type="match status" value="1"/>
</dbReference>
<feature type="compositionally biased region" description="Basic and acidic residues" evidence="1">
    <location>
        <begin position="310"/>
        <end position="319"/>
    </location>
</feature>
<evidence type="ECO:0000313" key="4">
    <source>
        <dbReference type="Proteomes" id="UP001138751"/>
    </source>
</evidence>
<reference evidence="3" key="1">
    <citation type="submission" date="2020-01" db="EMBL/GenBank/DDBJ databases">
        <authorList>
            <person name="Rat A."/>
        </authorList>
    </citation>
    <scope>NUCLEOTIDE SEQUENCE</scope>
    <source>
        <strain evidence="3">LMG 31231</strain>
    </source>
</reference>
<dbReference type="InterPro" id="IPR029044">
    <property type="entry name" value="Nucleotide-diphossugar_trans"/>
</dbReference>
<dbReference type="InterPro" id="IPR001173">
    <property type="entry name" value="Glyco_trans_2-like"/>
</dbReference>
<protein>
    <submittedName>
        <fullName evidence="3">Glycosyltransferase family 2 protein</fullName>
    </submittedName>
</protein>
<feature type="domain" description="Glycosyltransferase 2-like" evidence="2">
    <location>
        <begin position="7"/>
        <end position="152"/>
    </location>
</feature>
<dbReference type="Pfam" id="PF00535">
    <property type="entry name" value="Glycos_transf_2"/>
    <property type="match status" value="1"/>
</dbReference>
<feature type="region of interest" description="Disordered" evidence="1">
    <location>
        <begin position="299"/>
        <end position="319"/>
    </location>
</feature>
<evidence type="ECO:0000313" key="3">
    <source>
        <dbReference type="EMBL" id="MBR0672759.1"/>
    </source>
</evidence>
<proteinExistence type="predicted"/>
<evidence type="ECO:0000256" key="1">
    <source>
        <dbReference type="SAM" id="MobiDB-lite"/>
    </source>
</evidence>
<name>A0A9X9X030_9PROT</name>
<keyword evidence="4" id="KW-1185">Reference proteome</keyword>
<comment type="caution">
    <text evidence="3">The sequence shown here is derived from an EMBL/GenBank/DDBJ whole genome shotgun (WGS) entry which is preliminary data.</text>
</comment>
<dbReference type="Proteomes" id="UP001138751">
    <property type="component" value="Unassembled WGS sequence"/>
</dbReference>
<sequence length="319" mass="33860">MPTPDLSILIAAHRVQDLVPAAVASVLDRAVGASVEVIVVSDDGTDYAPLLPADPRLRFTEVGPVRTGACAARNRGLAIATGAHVTMLDGDDAFEGPPDAIARALDLARPQGGVLVPTVVRAPDGTEVRRVPAPGARRFGFAEWGSAFSSLHLIARRAFVSRYESFTLIDDVITDLRTLAAVCGEVPVAEGLAYRYQLRAGQMTDTAGTRFDAEYAEALRRIAQDGFGFGAHAADAARVLRRWRAMNRLVGGGSGRPALGDYHRLVRAYLDGEWPAGRRGVMPPSLADDRIIDEAKGMARGAGGAAARETQTDASRHEG</sequence>
<dbReference type="Gene3D" id="3.90.550.10">
    <property type="entry name" value="Spore Coat Polysaccharide Biosynthesis Protein SpsA, Chain A"/>
    <property type="match status" value="1"/>
</dbReference>
<dbReference type="EMBL" id="JAAEDM010000049">
    <property type="protein sequence ID" value="MBR0672759.1"/>
    <property type="molecule type" value="Genomic_DNA"/>
</dbReference>
<organism evidence="3 4">
    <name type="scientific">Neoroseomonas soli</name>
    <dbReference type="NCBI Taxonomy" id="1081025"/>
    <lineage>
        <taxon>Bacteria</taxon>
        <taxon>Pseudomonadati</taxon>
        <taxon>Pseudomonadota</taxon>
        <taxon>Alphaproteobacteria</taxon>
        <taxon>Acetobacterales</taxon>
        <taxon>Acetobacteraceae</taxon>
        <taxon>Neoroseomonas</taxon>
    </lineage>
</organism>
<accession>A0A9X9X030</accession>
<dbReference type="AlphaFoldDB" id="A0A9X9X030"/>
<dbReference type="RefSeq" id="WP_211863177.1">
    <property type="nucleotide sequence ID" value="NZ_JAAEDM010000049.1"/>
</dbReference>
<evidence type="ECO:0000259" key="2">
    <source>
        <dbReference type="Pfam" id="PF00535"/>
    </source>
</evidence>